<organism evidence="1 2">
    <name type="scientific">Sphingomonas oligophenolica</name>
    <dbReference type="NCBI Taxonomy" id="301154"/>
    <lineage>
        <taxon>Bacteria</taxon>
        <taxon>Pseudomonadati</taxon>
        <taxon>Pseudomonadota</taxon>
        <taxon>Alphaproteobacteria</taxon>
        <taxon>Sphingomonadales</taxon>
        <taxon>Sphingomonadaceae</taxon>
        <taxon>Sphingomonas</taxon>
    </lineage>
</organism>
<keyword evidence="2" id="KW-1185">Reference proteome</keyword>
<dbReference type="RefSeq" id="WP_345840434.1">
    <property type="nucleotide sequence ID" value="NZ_JBDIME010000008.1"/>
</dbReference>
<proteinExistence type="predicted"/>
<evidence type="ECO:0000313" key="1">
    <source>
        <dbReference type="EMBL" id="MEN2790238.1"/>
    </source>
</evidence>
<protein>
    <submittedName>
        <fullName evidence="1">Uncharacterized protein</fullName>
    </submittedName>
</protein>
<accession>A0ABU9Y351</accession>
<dbReference type="Proteomes" id="UP001419910">
    <property type="component" value="Unassembled WGS sequence"/>
</dbReference>
<evidence type="ECO:0000313" key="2">
    <source>
        <dbReference type="Proteomes" id="UP001419910"/>
    </source>
</evidence>
<reference evidence="1 2" key="1">
    <citation type="submission" date="2024-05" db="EMBL/GenBank/DDBJ databases">
        <authorList>
            <person name="Liu Q."/>
            <person name="Xin Y.-H."/>
        </authorList>
    </citation>
    <scope>NUCLEOTIDE SEQUENCE [LARGE SCALE GENOMIC DNA]</scope>
    <source>
        <strain evidence="1 2">CGMCC 1.10181</strain>
    </source>
</reference>
<dbReference type="EMBL" id="JBDIME010000008">
    <property type="protein sequence ID" value="MEN2790238.1"/>
    <property type="molecule type" value="Genomic_DNA"/>
</dbReference>
<gene>
    <name evidence="1" type="ORF">ABC974_11425</name>
</gene>
<name>A0ABU9Y351_9SPHN</name>
<sequence>MPERSTDRHASHDDDAVLRLLATLEIALSDEELSMATILQFDPDADPSPASQNLQTDRPPMRAISGAAFSQGTWEKLARRYFTPSASLDASQALQRFLTWRARYPDA</sequence>
<comment type="caution">
    <text evidence="1">The sequence shown here is derived from an EMBL/GenBank/DDBJ whole genome shotgun (WGS) entry which is preliminary data.</text>
</comment>